<reference evidence="2 3" key="1">
    <citation type="submission" date="2018-02" db="EMBL/GenBank/DDBJ databases">
        <authorList>
            <person name="Cohen D.B."/>
            <person name="Kent A.D."/>
        </authorList>
    </citation>
    <scope>NUCLEOTIDE SEQUENCE [LARGE SCALE GENOMIC DNA]</scope>
    <source>
        <strain evidence="2 3">CCAP 1448/3</strain>
    </source>
</reference>
<evidence type="ECO:0000313" key="2">
    <source>
        <dbReference type="EMBL" id="PSB02116.1"/>
    </source>
</evidence>
<keyword evidence="1" id="KW-0472">Membrane</keyword>
<dbReference type="RefSeq" id="WP_339377546.1">
    <property type="nucleotide sequence ID" value="NZ_CAWNTC010000097.1"/>
</dbReference>
<gene>
    <name evidence="2" type="ORF">C7B64_14655</name>
</gene>
<comment type="caution">
    <text evidence="2">The sequence shown here is derived from an EMBL/GenBank/DDBJ whole genome shotgun (WGS) entry which is preliminary data.</text>
</comment>
<organism evidence="2 3">
    <name type="scientific">Merismopedia glauca CCAP 1448/3</name>
    <dbReference type="NCBI Taxonomy" id="1296344"/>
    <lineage>
        <taxon>Bacteria</taxon>
        <taxon>Bacillati</taxon>
        <taxon>Cyanobacteriota</taxon>
        <taxon>Cyanophyceae</taxon>
        <taxon>Synechococcales</taxon>
        <taxon>Merismopediaceae</taxon>
        <taxon>Merismopedia</taxon>
    </lineage>
</organism>
<evidence type="ECO:0000313" key="3">
    <source>
        <dbReference type="Proteomes" id="UP000238762"/>
    </source>
</evidence>
<reference evidence="2 3" key="2">
    <citation type="submission" date="2018-03" db="EMBL/GenBank/DDBJ databases">
        <title>The ancient ancestry and fast evolution of plastids.</title>
        <authorList>
            <person name="Moore K.R."/>
            <person name="Magnabosco C."/>
            <person name="Momper L."/>
            <person name="Gold D.A."/>
            <person name="Bosak T."/>
            <person name="Fournier G.P."/>
        </authorList>
    </citation>
    <scope>NUCLEOTIDE SEQUENCE [LARGE SCALE GENOMIC DNA]</scope>
    <source>
        <strain evidence="2 3">CCAP 1448/3</strain>
    </source>
</reference>
<name>A0A2T1C1G3_9CYAN</name>
<keyword evidence="1" id="KW-1133">Transmembrane helix</keyword>
<keyword evidence="3" id="KW-1185">Reference proteome</keyword>
<dbReference type="Proteomes" id="UP000238762">
    <property type="component" value="Unassembled WGS sequence"/>
</dbReference>
<proteinExistence type="predicted"/>
<accession>A0A2T1C1G3</accession>
<feature type="transmembrane region" description="Helical" evidence="1">
    <location>
        <begin position="75"/>
        <end position="99"/>
    </location>
</feature>
<feature type="non-terminal residue" evidence="2">
    <location>
        <position position="139"/>
    </location>
</feature>
<dbReference type="PROSITE" id="PS51257">
    <property type="entry name" value="PROKAR_LIPOPROTEIN"/>
    <property type="match status" value="1"/>
</dbReference>
<evidence type="ECO:0000256" key="1">
    <source>
        <dbReference type="SAM" id="Phobius"/>
    </source>
</evidence>
<protein>
    <submittedName>
        <fullName evidence="2">Band 7 protein</fullName>
    </submittedName>
</protein>
<sequence length="139" mass="14681">MSKQIDKQSHHSSQKLKWRNSLLASLAIAGCIHLANSLPAKATTEVKPIAVSQITKSENSVIQSITVQKADFGGIMAIIVIGGFIIFVPLFFGGLVVIGEKEVGIVVKKFALSGKGLPAGRLIAMKKEAGYQADTLPPG</sequence>
<dbReference type="AlphaFoldDB" id="A0A2T1C1G3"/>
<keyword evidence="1" id="KW-0812">Transmembrane</keyword>
<dbReference type="EMBL" id="PVWJ01000072">
    <property type="protein sequence ID" value="PSB02116.1"/>
    <property type="molecule type" value="Genomic_DNA"/>
</dbReference>